<gene>
    <name evidence="3" type="ORF">SAMN05216190_1366</name>
</gene>
<accession>A0A1I5W5C3</accession>
<dbReference type="OrthoDB" id="9204502at2"/>
<feature type="compositionally biased region" description="Low complexity" evidence="1">
    <location>
        <begin position="245"/>
        <end position="257"/>
    </location>
</feature>
<organism evidence="3 4">
    <name type="scientific">Pseudomonas borbori</name>
    <dbReference type="NCBI Taxonomy" id="289003"/>
    <lineage>
        <taxon>Bacteria</taxon>
        <taxon>Pseudomonadati</taxon>
        <taxon>Pseudomonadota</taxon>
        <taxon>Gammaproteobacteria</taxon>
        <taxon>Pseudomonadales</taxon>
        <taxon>Pseudomonadaceae</taxon>
        <taxon>Pseudomonas</taxon>
    </lineage>
</organism>
<protein>
    <submittedName>
        <fullName evidence="3">Uncharacterized protein</fullName>
    </submittedName>
</protein>
<dbReference type="RefSeq" id="WP_090504939.1">
    <property type="nucleotide sequence ID" value="NZ_FOWX01000036.1"/>
</dbReference>
<keyword evidence="2" id="KW-0472">Membrane</keyword>
<feature type="transmembrane region" description="Helical" evidence="2">
    <location>
        <begin position="273"/>
        <end position="295"/>
    </location>
</feature>
<keyword evidence="2" id="KW-1133">Transmembrane helix</keyword>
<evidence type="ECO:0000313" key="4">
    <source>
        <dbReference type="Proteomes" id="UP000198784"/>
    </source>
</evidence>
<dbReference type="EMBL" id="FOWX01000036">
    <property type="protein sequence ID" value="SFQ14942.1"/>
    <property type="molecule type" value="Genomic_DNA"/>
</dbReference>
<dbReference type="AlphaFoldDB" id="A0A1I5W5C3"/>
<proteinExistence type="predicted"/>
<feature type="region of interest" description="Disordered" evidence="1">
    <location>
        <begin position="234"/>
        <end position="268"/>
    </location>
</feature>
<keyword evidence="2" id="KW-0812">Transmembrane</keyword>
<keyword evidence="4" id="KW-1185">Reference proteome</keyword>
<reference evidence="4" key="1">
    <citation type="submission" date="2016-10" db="EMBL/GenBank/DDBJ databases">
        <authorList>
            <person name="Varghese N."/>
            <person name="Submissions S."/>
        </authorList>
    </citation>
    <scope>NUCLEOTIDE SEQUENCE [LARGE SCALE GENOMIC DNA]</scope>
    <source>
        <strain evidence="4">DSM 17834</strain>
    </source>
</reference>
<dbReference type="STRING" id="289003.SAMN05216190_1366"/>
<evidence type="ECO:0000313" key="3">
    <source>
        <dbReference type="EMBL" id="SFQ14942.1"/>
    </source>
</evidence>
<evidence type="ECO:0000256" key="2">
    <source>
        <dbReference type="SAM" id="Phobius"/>
    </source>
</evidence>
<evidence type="ECO:0000256" key="1">
    <source>
        <dbReference type="SAM" id="MobiDB-lite"/>
    </source>
</evidence>
<dbReference type="Proteomes" id="UP000198784">
    <property type="component" value="Unassembled WGS sequence"/>
</dbReference>
<name>A0A1I5W5C3_9PSED</name>
<sequence length="296" mass="33096">MTTTATMIGKVRDEFLTALDDTQVSTQLLQQLVLAAEQASGVLDTHEVDSIIRAIDADPVSWNPDYFSRQKYFATRNFSRERLEHLIQVRDLFRQRNEKGFTPTVAASRARKSPMNSVSFDYQPSSNLKKFVDEGDLLTIRTALRLELNDRRLDGAELQGALEWIKGIVPEIFEAFVEGAFARELASDNNQWNEDYYDLQVTYLKTNFAEKRFLHLIEVREQLRNSAVEGFAATKAAEPRTTSGPRSAPQAAQAPRSNSRQSTPASAPERNPAFMAALLIGGAIAAVVVFLVALVR</sequence>